<organism evidence="2 3">
    <name type="scientific">Mucilaginibacter oryzae</name>
    <dbReference type="NCBI Taxonomy" id="468058"/>
    <lineage>
        <taxon>Bacteria</taxon>
        <taxon>Pseudomonadati</taxon>
        <taxon>Bacteroidota</taxon>
        <taxon>Sphingobacteriia</taxon>
        <taxon>Sphingobacteriales</taxon>
        <taxon>Sphingobacteriaceae</taxon>
        <taxon>Mucilaginibacter</taxon>
    </lineage>
</organism>
<keyword evidence="1" id="KW-0175">Coiled coil</keyword>
<evidence type="ECO:0000256" key="1">
    <source>
        <dbReference type="SAM" id="Coils"/>
    </source>
</evidence>
<sequence length="136" mass="16201">MQRTLQLCTMKNHINIKYVKNLNNDALRAVEFYIQELNILQERLQEVATDNTAREVQEKVEHFQNQFSIHHEYLNKLKEDIQANDQEIEAELLITGNVISENVAAGHGRLHENYITEEKIFNDLRHEFYRFAAEWM</sequence>
<accession>A0A316HDX0</accession>
<gene>
    <name evidence="2" type="ORF">LX99_01831</name>
</gene>
<evidence type="ECO:0000313" key="2">
    <source>
        <dbReference type="EMBL" id="PWK79374.1"/>
    </source>
</evidence>
<dbReference type="Proteomes" id="UP000245678">
    <property type="component" value="Unassembled WGS sequence"/>
</dbReference>
<keyword evidence="3" id="KW-1185">Reference proteome</keyword>
<dbReference type="EMBL" id="QGHA01000002">
    <property type="protein sequence ID" value="PWK79374.1"/>
    <property type="molecule type" value="Genomic_DNA"/>
</dbReference>
<protein>
    <submittedName>
        <fullName evidence="2">Uncharacterized protein</fullName>
    </submittedName>
</protein>
<name>A0A316HDX0_9SPHI</name>
<comment type="caution">
    <text evidence="2">The sequence shown here is derived from an EMBL/GenBank/DDBJ whole genome shotgun (WGS) entry which is preliminary data.</text>
</comment>
<proteinExistence type="predicted"/>
<reference evidence="2 3" key="1">
    <citation type="submission" date="2018-05" db="EMBL/GenBank/DDBJ databases">
        <title>Genomic Encyclopedia of Archaeal and Bacterial Type Strains, Phase II (KMG-II): from individual species to whole genera.</title>
        <authorList>
            <person name="Goeker M."/>
        </authorList>
    </citation>
    <scope>NUCLEOTIDE SEQUENCE [LARGE SCALE GENOMIC DNA]</scope>
    <source>
        <strain evidence="2 3">DSM 19975</strain>
    </source>
</reference>
<evidence type="ECO:0000313" key="3">
    <source>
        <dbReference type="Proteomes" id="UP000245678"/>
    </source>
</evidence>
<feature type="coiled-coil region" evidence="1">
    <location>
        <begin position="23"/>
        <end position="50"/>
    </location>
</feature>
<dbReference type="AlphaFoldDB" id="A0A316HDX0"/>